<protein>
    <submittedName>
        <fullName evidence="5">Uncharacterized protein</fullName>
    </submittedName>
</protein>
<dbReference type="EMBL" id="JAACJM010000198">
    <property type="protein sequence ID" value="KAF5338231.1"/>
    <property type="molecule type" value="Genomic_DNA"/>
</dbReference>
<dbReference type="Pfam" id="PF00561">
    <property type="entry name" value="Abhydrolase_1"/>
    <property type="match status" value="1"/>
</dbReference>
<dbReference type="Gene3D" id="3.40.50.1820">
    <property type="entry name" value="alpha/beta hydrolase"/>
    <property type="match status" value="1"/>
</dbReference>
<evidence type="ECO:0000256" key="1">
    <source>
        <dbReference type="ARBA" id="ARBA00010088"/>
    </source>
</evidence>
<dbReference type="PANTHER" id="PTHR43248:SF25">
    <property type="entry name" value="AB HYDROLASE-1 DOMAIN-CONTAINING PROTEIN-RELATED"/>
    <property type="match status" value="1"/>
</dbReference>
<dbReference type="PANTHER" id="PTHR43248">
    <property type="entry name" value="2-SUCCINYL-6-HYDROXY-2,4-CYCLOHEXADIENE-1-CARBOXYLATE SYNTHASE"/>
    <property type="match status" value="1"/>
</dbReference>
<dbReference type="InterPro" id="IPR051601">
    <property type="entry name" value="Serine_prot/Carboxylest_S33"/>
</dbReference>
<evidence type="ECO:0000313" key="5">
    <source>
        <dbReference type="EMBL" id="KAF5338231.1"/>
    </source>
</evidence>
<evidence type="ECO:0000313" key="6">
    <source>
        <dbReference type="Proteomes" id="UP000559256"/>
    </source>
</evidence>
<dbReference type="InterPro" id="IPR013595">
    <property type="entry name" value="Pept_S33_TAP-like_C"/>
</dbReference>
<name>A0A8H5FIN7_9AGAR</name>
<dbReference type="AlphaFoldDB" id="A0A8H5FIN7"/>
<sequence>MLDRLSLPSLTIMTQLFSVSFFGGFLSLSVALAQGTSSFDWNSVEPSTNFSWVDCYSGFQCARFKAPLDYSHPDNGQSAAIAVIKLPAQGSTSDYGGPIFTNPGGPGGSGVVFLLEDGQVIQSIIGTHFDIISFDPRGVNNTTPRVSIFNTDAERLAFFADERADLNSTPQALPESWARYQVFGQLAQSRDDGSLNFITTADVARDMLGMSEALGQEKLQYYGFSYGTFLGSVFATMFPDRVGRLVIDGVLDMEGYLTNDLGGLTNDTDKDMQTFFDGCHAAGPENCAFYASSPAEIEAALNDIYDSLQSQPLPVFLGPDAYSVATYDDLRSIVLVILYSPTLFPVLAQGLAGLQNGNATTLFELAYVFLHILDICSESLLSSNIRKSLGAPEPLVAIECSDSDPFDANASQLREYMSKINSTFAGMGGLPLMNRCAGWKIHPEHRFKGPVGANTSFPLLVIGNTADPITPLAAYVAAIGIKATGMAKLGLSSAKKTRLSFPGSVLLTQDSPGHSSFNTFSSCTHQHLAAYFVNGTLPEEGTICPLDAPLFPTSSNVTDSGLASSLKQMRKRVVTPPF</sequence>
<reference evidence="5 6" key="1">
    <citation type="journal article" date="2020" name="ISME J.">
        <title>Uncovering the hidden diversity of litter-decomposition mechanisms in mushroom-forming fungi.</title>
        <authorList>
            <person name="Floudas D."/>
            <person name="Bentzer J."/>
            <person name="Ahren D."/>
            <person name="Johansson T."/>
            <person name="Persson P."/>
            <person name="Tunlid A."/>
        </authorList>
    </citation>
    <scope>NUCLEOTIDE SEQUENCE [LARGE SCALE GENOMIC DNA]</scope>
    <source>
        <strain evidence="5 6">CBS 291.85</strain>
    </source>
</reference>
<dbReference type="Proteomes" id="UP000559256">
    <property type="component" value="Unassembled WGS sequence"/>
</dbReference>
<organism evidence="5 6">
    <name type="scientific">Tetrapyrgos nigripes</name>
    <dbReference type="NCBI Taxonomy" id="182062"/>
    <lineage>
        <taxon>Eukaryota</taxon>
        <taxon>Fungi</taxon>
        <taxon>Dikarya</taxon>
        <taxon>Basidiomycota</taxon>
        <taxon>Agaricomycotina</taxon>
        <taxon>Agaricomycetes</taxon>
        <taxon>Agaricomycetidae</taxon>
        <taxon>Agaricales</taxon>
        <taxon>Marasmiineae</taxon>
        <taxon>Marasmiaceae</taxon>
        <taxon>Tetrapyrgos</taxon>
    </lineage>
</organism>
<feature type="domain" description="AB hydrolase-1" evidence="3">
    <location>
        <begin position="98"/>
        <end position="257"/>
    </location>
</feature>
<keyword evidence="2" id="KW-0378">Hydrolase</keyword>
<dbReference type="InterPro" id="IPR029058">
    <property type="entry name" value="AB_hydrolase_fold"/>
</dbReference>
<keyword evidence="6" id="KW-1185">Reference proteome</keyword>
<evidence type="ECO:0000259" key="4">
    <source>
        <dbReference type="Pfam" id="PF08386"/>
    </source>
</evidence>
<evidence type="ECO:0000259" key="3">
    <source>
        <dbReference type="Pfam" id="PF00561"/>
    </source>
</evidence>
<dbReference type="SUPFAM" id="SSF53474">
    <property type="entry name" value="alpha/beta-Hydrolases"/>
    <property type="match status" value="1"/>
</dbReference>
<dbReference type="OrthoDB" id="425534at2759"/>
<proteinExistence type="inferred from homology"/>
<evidence type="ECO:0000256" key="2">
    <source>
        <dbReference type="ARBA" id="ARBA00022801"/>
    </source>
</evidence>
<dbReference type="Pfam" id="PF08386">
    <property type="entry name" value="Abhydrolase_4"/>
    <property type="match status" value="1"/>
</dbReference>
<comment type="caution">
    <text evidence="5">The sequence shown here is derived from an EMBL/GenBank/DDBJ whole genome shotgun (WGS) entry which is preliminary data.</text>
</comment>
<dbReference type="InterPro" id="IPR000073">
    <property type="entry name" value="AB_hydrolase_1"/>
</dbReference>
<gene>
    <name evidence="5" type="ORF">D9758_012840</name>
</gene>
<feature type="domain" description="Peptidase S33 tripeptidyl aminopeptidase-like C-terminal" evidence="4">
    <location>
        <begin position="432"/>
        <end position="544"/>
    </location>
</feature>
<dbReference type="GO" id="GO:0016787">
    <property type="term" value="F:hydrolase activity"/>
    <property type="evidence" value="ECO:0007669"/>
    <property type="project" value="UniProtKB-KW"/>
</dbReference>
<accession>A0A8H5FIN7</accession>
<comment type="similarity">
    <text evidence="1">Belongs to the peptidase S33 family.</text>
</comment>